<proteinExistence type="predicted"/>
<sequence length="45" mass="4798">MSGSNGGSIQRKSTVVQFEFARNPGADRRRPARGLARGPARATGR</sequence>
<reference evidence="2 3" key="1">
    <citation type="journal article" date="2012" name="J. Bacteriol.">
        <title>Draft Genome Sequence Determination for Cystic Fibrosis and Chronic Granulomatous Disease Burkholderia multivorans Isolates.</title>
        <authorList>
            <person name="Varga J.J."/>
            <person name="Losada L."/>
            <person name="Zelazny A.M."/>
            <person name="Brinkac L."/>
            <person name="Harkins D."/>
            <person name="Radune D."/>
            <person name="Hostetler J."/>
            <person name="Sampaio E.P."/>
            <person name="Ronning C.M."/>
            <person name="Nierman W.C."/>
            <person name="Greenberg D.E."/>
            <person name="Holland S.M."/>
            <person name="Goldberg J.B."/>
        </authorList>
    </citation>
    <scope>NUCLEOTIDE SEQUENCE [LARGE SCALE GENOMIC DNA]</scope>
    <source>
        <strain evidence="2 3">CGD2</strain>
    </source>
</reference>
<feature type="compositionally biased region" description="Low complexity" evidence="1">
    <location>
        <begin position="33"/>
        <end position="45"/>
    </location>
</feature>
<feature type="region of interest" description="Disordered" evidence="1">
    <location>
        <begin position="1"/>
        <end position="45"/>
    </location>
</feature>
<feature type="compositionally biased region" description="Polar residues" evidence="1">
    <location>
        <begin position="7"/>
        <end position="16"/>
    </location>
</feature>
<protein>
    <submittedName>
        <fullName evidence="2">Uncharacterized protein</fullName>
    </submittedName>
</protein>
<comment type="caution">
    <text evidence="2">The sequence shown here is derived from an EMBL/GenBank/DDBJ whole genome shotgun (WGS) entry which is preliminary data.</text>
</comment>
<evidence type="ECO:0000256" key="1">
    <source>
        <dbReference type="SAM" id="MobiDB-lite"/>
    </source>
</evidence>
<evidence type="ECO:0000313" key="3">
    <source>
        <dbReference type="Proteomes" id="UP000004535"/>
    </source>
</evidence>
<name>B9BY74_9BURK</name>
<dbReference type="EMBL" id="ACFC01000017">
    <property type="protein sequence ID" value="EEE04168.1"/>
    <property type="molecule type" value="Genomic_DNA"/>
</dbReference>
<dbReference type="Proteomes" id="UP000004535">
    <property type="component" value="Unassembled WGS sequence"/>
</dbReference>
<accession>B9BY74</accession>
<gene>
    <name evidence="2" type="ORF">BURMUCGD2_1738</name>
</gene>
<dbReference type="AlphaFoldDB" id="B9BY74"/>
<evidence type="ECO:0000313" key="2">
    <source>
        <dbReference type="EMBL" id="EEE04168.1"/>
    </source>
</evidence>
<organism evidence="2 3">
    <name type="scientific">Burkholderia multivorans CGD2</name>
    <dbReference type="NCBI Taxonomy" id="513052"/>
    <lineage>
        <taxon>Bacteria</taxon>
        <taxon>Pseudomonadati</taxon>
        <taxon>Pseudomonadota</taxon>
        <taxon>Betaproteobacteria</taxon>
        <taxon>Burkholderiales</taxon>
        <taxon>Burkholderiaceae</taxon>
        <taxon>Burkholderia</taxon>
        <taxon>Burkholderia cepacia complex</taxon>
    </lineage>
</organism>